<protein>
    <submittedName>
        <fullName evidence="2">GNAT family N-acetyltransferase</fullName>
    </submittedName>
</protein>
<dbReference type="SUPFAM" id="SSF55729">
    <property type="entry name" value="Acyl-CoA N-acyltransferases (Nat)"/>
    <property type="match status" value="1"/>
</dbReference>
<dbReference type="CDD" id="cd04301">
    <property type="entry name" value="NAT_SF"/>
    <property type="match status" value="1"/>
</dbReference>
<dbReference type="PROSITE" id="PS51186">
    <property type="entry name" value="GNAT"/>
    <property type="match status" value="1"/>
</dbReference>
<evidence type="ECO:0000313" key="2">
    <source>
        <dbReference type="EMBL" id="MDF3834138.1"/>
    </source>
</evidence>
<reference evidence="2 3" key="1">
    <citation type="submission" date="2023-03" db="EMBL/GenBank/DDBJ databases">
        <title>Draft assemblies of triclosan tolerant bacteria isolated from returned activated sludge.</title>
        <authorList>
            <person name="Van Hamelsveld S."/>
        </authorList>
    </citation>
    <scope>NUCLEOTIDE SEQUENCE [LARGE SCALE GENOMIC DNA]</scope>
    <source>
        <strain evidence="2 3">GW210010_S58</strain>
    </source>
</reference>
<dbReference type="EMBL" id="JARJLM010000253">
    <property type="protein sequence ID" value="MDF3834138.1"/>
    <property type="molecule type" value="Genomic_DNA"/>
</dbReference>
<dbReference type="RefSeq" id="WP_017224392.1">
    <property type="nucleotide sequence ID" value="NZ_JARJLM010000253.1"/>
</dbReference>
<sequence length="160" mass="17031">METLVIRRAGIEDAAGISALATSVAHYFTISPDGEGAESFLASLSPDSIAGYVSSPRYQYLAAYRGEQLAGVVAVRDHAHVFHLFVAPRYHRAGVAKQLWQAARAAAQGAGKVREFTVNSSPFATAVYERFGFEAVGPRAETKGIAYVPMRLIVGDDAGA</sequence>
<dbReference type="Pfam" id="PF13673">
    <property type="entry name" value="Acetyltransf_10"/>
    <property type="match status" value="1"/>
</dbReference>
<evidence type="ECO:0000313" key="3">
    <source>
        <dbReference type="Proteomes" id="UP001216674"/>
    </source>
</evidence>
<evidence type="ECO:0000259" key="1">
    <source>
        <dbReference type="PROSITE" id="PS51186"/>
    </source>
</evidence>
<dbReference type="PANTHER" id="PTHR43451">
    <property type="entry name" value="ACETYLTRANSFERASE (GNAT) FAMILY PROTEIN"/>
    <property type="match status" value="1"/>
</dbReference>
<dbReference type="InterPro" id="IPR052564">
    <property type="entry name" value="N-acetyltrans/Recomb-assoc"/>
</dbReference>
<dbReference type="PANTHER" id="PTHR43451:SF1">
    <property type="entry name" value="ACETYLTRANSFERASE"/>
    <property type="match status" value="1"/>
</dbReference>
<dbReference type="Gene3D" id="3.40.630.30">
    <property type="match status" value="1"/>
</dbReference>
<dbReference type="InterPro" id="IPR000182">
    <property type="entry name" value="GNAT_dom"/>
</dbReference>
<organism evidence="2 3">
    <name type="scientific">Cupriavidus basilensis</name>
    <dbReference type="NCBI Taxonomy" id="68895"/>
    <lineage>
        <taxon>Bacteria</taxon>
        <taxon>Pseudomonadati</taxon>
        <taxon>Pseudomonadota</taxon>
        <taxon>Betaproteobacteria</taxon>
        <taxon>Burkholderiales</taxon>
        <taxon>Burkholderiaceae</taxon>
        <taxon>Cupriavidus</taxon>
    </lineage>
</organism>
<dbReference type="Proteomes" id="UP001216674">
    <property type="component" value="Unassembled WGS sequence"/>
</dbReference>
<keyword evidence="3" id="KW-1185">Reference proteome</keyword>
<gene>
    <name evidence="2" type="ORF">P3W85_14400</name>
</gene>
<comment type="caution">
    <text evidence="2">The sequence shown here is derived from an EMBL/GenBank/DDBJ whole genome shotgun (WGS) entry which is preliminary data.</text>
</comment>
<dbReference type="InterPro" id="IPR016181">
    <property type="entry name" value="Acyl_CoA_acyltransferase"/>
</dbReference>
<feature type="domain" description="N-acetyltransferase" evidence="1">
    <location>
        <begin position="4"/>
        <end position="155"/>
    </location>
</feature>
<accession>A0ABT6ANG1</accession>
<proteinExistence type="predicted"/>
<name>A0ABT6ANG1_9BURK</name>